<dbReference type="EMBL" id="ABOO01000040">
    <property type="protein sequence ID" value="EDT70735.1"/>
    <property type="molecule type" value="Genomic_DNA"/>
</dbReference>
<reference evidence="1 2" key="1">
    <citation type="submission" date="2008-03" db="EMBL/GenBank/DDBJ databases">
        <authorList>
            <person name="Paulsen I."/>
            <person name="Sebastian Y."/>
        </authorList>
    </citation>
    <scope>NUCLEOTIDE SEQUENCE [LARGE SCALE GENOMIC DNA]</scope>
    <source>
        <strain evidence="2">D str. JGS1721</strain>
    </source>
</reference>
<accession>B1V639</accession>
<protein>
    <submittedName>
        <fullName evidence="1">Uncharacterized protein</fullName>
    </submittedName>
</protein>
<dbReference type="Proteomes" id="UP000003188">
    <property type="component" value="Unassembled WGS sequence"/>
</dbReference>
<gene>
    <name evidence="1" type="ORF">CJD_A0571</name>
</gene>
<organism evidence="1 2">
    <name type="scientific">Clostridium perfringens D str. JGS1721</name>
    <dbReference type="NCBI Taxonomy" id="488537"/>
    <lineage>
        <taxon>Bacteria</taxon>
        <taxon>Bacillati</taxon>
        <taxon>Bacillota</taxon>
        <taxon>Clostridia</taxon>
        <taxon>Eubacteriales</taxon>
        <taxon>Clostridiaceae</taxon>
        <taxon>Clostridium</taxon>
    </lineage>
</organism>
<sequence>MLKYAINILIMYMKEYKFLNNKKRIAVALLFNLSVFLNQG</sequence>
<evidence type="ECO:0000313" key="1">
    <source>
        <dbReference type="EMBL" id="EDT70735.1"/>
    </source>
</evidence>
<dbReference type="AlphaFoldDB" id="B1V639"/>
<name>B1V639_CLOPF</name>
<proteinExistence type="predicted"/>
<comment type="caution">
    <text evidence="1">The sequence shown here is derived from an EMBL/GenBank/DDBJ whole genome shotgun (WGS) entry which is preliminary data.</text>
</comment>
<evidence type="ECO:0000313" key="2">
    <source>
        <dbReference type="Proteomes" id="UP000003188"/>
    </source>
</evidence>